<reference evidence="9 10" key="1">
    <citation type="submission" date="2013-09" db="EMBL/GenBank/DDBJ databases">
        <authorList>
            <person name="Zeng Z."/>
            <person name="Chen C."/>
        </authorList>
    </citation>
    <scope>NUCLEOTIDE SEQUENCE [LARGE SCALE GENOMIC DNA]</scope>
    <source>
        <strain evidence="9 10">GH29-5</strain>
    </source>
</reference>
<evidence type="ECO:0000256" key="1">
    <source>
        <dbReference type="ARBA" id="ARBA00004141"/>
    </source>
</evidence>
<feature type="transmembrane region" description="Helical" evidence="7">
    <location>
        <begin position="76"/>
        <end position="93"/>
    </location>
</feature>
<name>A0A0A2MLB1_9FLAO</name>
<feature type="domain" description="Bacterial sugar transferase" evidence="8">
    <location>
        <begin position="265"/>
        <end position="448"/>
    </location>
</feature>
<dbReference type="RefSeq" id="WP_026980560.1">
    <property type="nucleotide sequence ID" value="NZ_AUCZ01000010.1"/>
</dbReference>
<feature type="transmembrane region" description="Helical" evidence="7">
    <location>
        <begin position="45"/>
        <end position="64"/>
    </location>
</feature>
<evidence type="ECO:0000256" key="5">
    <source>
        <dbReference type="ARBA" id="ARBA00022989"/>
    </source>
</evidence>
<evidence type="ECO:0000256" key="4">
    <source>
        <dbReference type="ARBA" id="ARBA00022692"/>
    </source>
</evidence>
<dbReference type="NCBIfam" id="TIGR03025">
    <property type="entry name" value="EPS_sugtrans"/>
    <property type="match status" value="1"/>
</dbReference>
<sequence length="455" mass="53555">MTAAQRGRYSKYLKPISIIIDLIALIGLPFFFFRELKLNFWYFNLYQISCWFIIAYFSGFYEIYRYTTPVQIFSKIAKQAVIFLLVVIAFFPFSKETIFSGRAIALSLSLTFSWIIIFKSLTFYYLKKYRIATGSNYRNAIIIGYSKEAIRLKDLFTTRIDFGYRFLGFFSDKVQNKEVKGDLSSIYTFLIENKVDEIYCSLGELSNEKIKNLVEFADEHNIGIKFIPDSKEIFSKNLKIDYYEFFPVLSLQKSPLDEPVVMFVKRVFDIFFSLLVVVFFLSWLTPILAILIKLESKGPVFFKQSRPGLNEQEFFCYKFRSMQINSMTEKEASRNDPRVTRIGRFIRKTSLDEMPQFFNVLLGEMSVVGPRPHLWSQNKTYGNRIKKYMVRHHVKPGITGLAQVRGFRGEIETDEDMINRIKYDVFYIENWSLLLDFKIIVQTVINIFKGEEKAY</sequence>
<dbReference type="eggNOG" id="COG2148">
    <property type="taxonomic scope" value="Bacteria"/>
</dbReference>
<dbReference type="NCBIfam" id="TIGR03023">
    <property type="entry name" value="WcaJ_sugtrans"/>
    <property type="match status" value="1"/>
</dbReference>
<dbReference type="OrthoDB" id="9808602at2"/>
<dbReference type="Gene3D" id="3.40.50.720">
    <property type="entry name" value="NAD(P)-binding Rossmann-like Domain"/>
    <property type="match status" value="1"/>
</dbReference>
<keyword evidence="10" id="KW-1185">Reference proteome</keyword>
<feature type="transmembrane region" description="Helical" evidence="7">
    <location>
        <begin position="270"/>
        <end position="292"/>
    </location>
</feature>
<dbReference type="InterPro" id="IPR017475">
    <property type="entry name" value="EPS_sugar_tfrase"/>
</dbReference>
<evidence type="ECO:0000313" key="10">
    <source>
        <dbReference type="Proteomes" id="UP000030121"/>
    </source>
</evidence>
<dbReference type="InterPro" id="IPR017473">
    <property type="entry name" value="Undecaprenyl-P_gluc_Ptfrase"/>
</dbReference>
<evidence type="ECO:0000259" key="8">
    <source>
        <dbReference type="Pfam" id="PF02397"/>
    </source>
</evidence>
<dbReference type="PANTHER" id="PTHR30576:SF0">
    <property type="entry name" value="UNDECAPRENYL-PHOSPHATE N-ACETYLGALACTOSAMINYL 1-PHOSPHATE TRANSFERASE-RELATED"/>
    <property type="match status" value="1"/>
</dbReference>
<dbReference type="Pfam" id="PF13727">
    <property type="entry name" value="CoA_binding_3"/>
    <property type="match status" value="1"/>
</dbReference>
<dbReference type="STRING" id="1121899.GCA_000430025_02134"/>
<feature type="transmembrane region" description="Helical" evidence="7">
    <location>
        <begin position="12"/>
        <end position="33"/>
    </location>
</feature>
<accession>A0A0A2MLB1</accession>
<evidence type="ECO:0000256" key="3">
    <source>
        <dbReference type="ARBA" id="ARBA00022679"/>
    </source>
</evidence>
<keyword evidence="6 7" id="KW-0472">Membrane</keyword>
<keyword evidence="3 9" id="KW-0808">Transferase</keyword>
<dbReference type="GO" id="GO:0016780">
    <property type="term" value="F:phosphotransferase activity, for other substituted phosphate groups"/>
    <property type="evidence" value="ECO:0007669"/>
    <property type="project" value="TreeGrafter"/>
</dbReference>
<protein>
    <submittedName>
        <fullName evidence="9">Sugar transferase</fullName>
    </submittedName>
</protein>
<feature type="transmembrane region" description="Helical" evidence="7">
    <location>
        <begin position="105"/>
        <end position="126"/>
    </location>
</feature>
<dbReference type="Proteomes" id="UP000030121">
    <property type="component" value="Unassembled WGS sequence"/>
</dbReference>
<dbReference type="Pfam" id="PF02397">
    <property type="entry name" value="Bac_transf"/>
    <property type="match status" value="1"/>
</dbReference>
<evidence type="ECO:0000256" key="2">
    <source>
        <dbReference type="ARBA" id="ARBA00006464"/>
    </source>
</evidence>
<keyword evidence="5 7" id="KW-1133">Transmembrane helix</keyword>
<evidence type="ECO:0000256" key="7">
    <source>
        <dbReference type="SAM" id="Phobius"/>
    </source>
</evidence>
<comment type="subcellular location">
    <subcellularLocation>
        <location evidence="1">Membrane</location>
        <topology evidence="1">Multi-pass membrane protein</topology>
    </subcellularLocation>
</comment>
<comment type="similarity">
    <text evidence="2">Belongs to the bacterial sugar transferase family.</text>
</comment>
<evidence type="ECO:0000256" key="6">
    <source>
        <dbReference type="ARBA" id="ARBA00023136"/>
    </source>
</evidence>
<evidence type="ECO:0000313" key="9">
    <source>
        <dbReference type="EMBL" id="KGO89080.1"/>
    </source>
</evidence>
<dbReference type="AlphaFoldDB" id="A0A0A2MLB1"/>
<keyword evidence="4 7" id="KW-0812">Transmembrane</keyword>
<gene>
    <name evidence="9" type="ORF">Q764_09835</name>
</gene>
<organism evidence="9 10">
    <name type="scientific">Flavobacterium suncheonense GH29-5 = DSM 17707</name>
    <dbReference type="NCBI Taxonomy" id="1121899"/>
    <lineage>
        <taxon>Bacteria</taxon>
        <taxon>Pseudomonadati</taxon>
        <taxon>Bacteroidota</taxon>
        <taxon>Flavobacteriia</taxon>
        <taxon>Flavobacteriales</taxon>
        <taxon>Flavobacteriaceae</taxon>
        <taxon>Flavobacterium</taxon>
    </lineage>
</organism>
<dbReference type="EMBL" id="JRLW01000012">
    <property type="protein sequence ID" value="KGO89080.1"/>
    <property type="molecule type" value="Genomic_DNA"/>
</dbReference>
<dbReference type="PANTHER" id="PTHR30576">
    <property type="entry name" value="COLANIC BIOSYNTHESIS UDP-GLUCOSE LIPID CARRIER TRANSFERASE"/>
    <property type="match status" value="1"/>
</dbReference>
<dbReference type="InterPro" id="IPR003362">
    <property type="entry name" value="Bact_transf"/>
</dbReference>
<dbReference type="GO" id="GO:0016020">
    <property type="term" value="C:membrane"/>
    <property type="evidence" value="ECO:0007669"/>
    <property type="project" value="UniProtKB-SubCell"/>
</dbReference>
<comment type="caution">
    <text evidence="9">The sequence shown here is derived from an EMBL/GenBank/DDBJ whole genome shotgun (WGS) entry which is preliminary data.</text>
</comment>
<proteinExistence type="inferred from homology"/>